<keyword evidence="5" id="KW-1185">Reference proteome</keyword>
<evidence type="ECO:0000313" key="5">
    <source>
        <dbReference type="Proteomes" id="UP000010862"/>
    </source>
</evidence>
<dbReference type="EMBL" id="CP003369">
    <property type="protein sequence ID" value="AGB29088.1"/>
    <property type="molecule type" value="Genomic_DNA"/>
</dbReference>
<dbReference type="EMBL" id="AFPW01000028">
    <property type="protein sequence ID" value="EGQ13471.1"/>
    <property type="molecule type" value="Genomic_DNA"/>
</dbReference>
<dbReference type="PANTHER" id="PTHR47619">
    <property type="entry name" value="METALLO-HYDROLASE YYCJ-RELATED"/>
    <property type="match status" value="1"/>
</dbReference>
<dbReference type="SMART" id="SM00849">
    <property type="entry name" value="Lactamase_B"/>
    <property type="match status" value="1"/>
</dbReference>
<dbReference type="AlphaFoldDB" id="F9D550"/>
<dbReference type="InterPro" id="IPR052533">
    <property type="entry name" value="WalJ/YycJ-like"/>
</dbReference>
<dbReference type="Proteomes" id="UP000010862">
    <property type="component" value="Chromosome 2"/>
</dbReference>
<evidence type="ECO:0000313" key="4">
    <source>
        <dbReference type="Proteomes" id="UP000007820"/>
    </source>
</evidence>
<proteinExistence type="predicted"/>
<organism evidence="3 4">
    <name type="scientific">Prevotella dentalis (strain ATCC 49559 / DSM 3688 / JCM 13448 / NCTC 12043 / ES 2772)</name>
    <name type="common">Mitsuokella dentalis</name>
    <dbReference type="NCBI Taxonomy" id="908937"/>
    <lineage>
        <taxon>Bacteria</taxon>
        <taxon>Pseudomonadati</taxon>
        <taxon>Bacteroidota</taxon>
        <taxon>Bacteroidia</taxon>
        <taxon>Bacteroidales</taxon>
        <taxon>Prevotellaceae</taxon>
        <taxon>Prevotella</taxon>
    </lineage>
</organism>
<dbReference type="InterPro" id="IPR001279">
    <property type="entry name" value="Metallo-B-lactamas"/>
</dbReference>
<reference evidence="2" key="2">
    <citation type="submission" date="2012-02" db="EMBL/GenBank/DDBJ databases">
        <title>Complete sequence of chromosome 2 of Prevotella dentalis DSM 3688.</title>
        <authorList>
            <consortium name="US DOE Joint Genome Institute (JGI-PGF)"/>
            <person name="Lucas S."/>
            <person name="Copeland A."/>
            <person name="Lapidus A."/>
            <person name="Glavina del Rio T."/>
            <person name="Dalin E."/>
            <person name="Tice H."/>
            <person name="Bruce D."/>
            <person name="Goodwin L."/>
            <person name="Pitluck S."/>
            <person name="Peters L."/>
            <person name="Mikhailova N."/>
            <person name="Chertkov O."/>
            <person name="Kyrpides N."/>
            <person name="Mavromatis K."/>
            <person name="Ivanova N."/>
            <person name="Brettin T."/>
            <person name="Detter J.C."/>
            <person name="Han C."/>
            <person name="Larimer F."/>
            <person name="Land M."/>
            <person name="Hauser L."/>
            <person name="Markowitz V."/>
            <person name="Cheng J.-F."/>
            <person name="Hugenholtz P."/>
            <person name="Woyke T."/>
            <person name="Wu D."/>
            <person name="Gronow S."/>
            <person name="Wellnitz S."/>
            <person name="Brambilla E."/>
            <person name="Klenk H.-P."/>
            <person name="Eisen J.A."/>
        </authorList>
    </citation>
    <scope>NUCLEOTIDE SEQUENCE</scope>
    <source>
        <strain evidence="2">DSM 3688</strain>
    </source>
</reference>
<dbReference type="Pfam" id="PF12706">
    <property type="entry name" value="Lactamase_B_2"/>
    <property type="match status" value="1"/>
</dbReference>
<dbReference type="Proteomes" id="UP000007820">
    <property type="component" value="Unassembled WGS sequence"/>
</dbReference>
<evidence type="ECO:0000259" key="1">
    <source>
        <dbReference type="SMART" id="SM00849"/>
    </source>
</evidence>
<dbReference type="KEGG" id="pdt:Prede_1792"/>
<dbReference type="InterPro" id="IPR036866">
    <property type="entry name" value="RibonucZ/Hydroxyglut_hydro"/>
</dbReference>
<evidence type="ECO:0000313" key="2">
    <source>
        <dbReference type="EMBL" id="AGB29088.1"/>
    </source>
</evidence>
<dbReference type="PATRIC" id="fig|908937.9.peg.1898"/>
<dbReference type="PANTHER" id="PTHR47619:SF1">
    <property type="entry name" value="EXODEOXYRIBONUCLEASE WALJ"/>
    <property type="match status" value="1"/>
</dbReference>
<evidence type="ECO:0000313" key="3">
    <source>
        <dbReference type="EMBL" id="EGQ13471.1"/>
    </source>
</evidence>
<dbReference type="HOGENOM" id="CLU_073253_0_0_10"/>
<sequence>MLQYISFGSGSSGNCSFLFTETDGLLIDAGVGVRALKKYFKNYGISFDRVKHVLITHDHADHVRAVGSLSKEFGLPVYATHKVHVGIEKNWCVRSKVPVERVKIIEHGVSFHLGEFQITPFAIPHDSSDNVGYCIQHQGATFVLLTDVGHLTDEIKSFIGRANYLVIEADYEREMLDRGPYPERLKDRIRGPLGHMSNEDCAMAIAENATVGLSHVWLCHLSDENNHPDLAEKTVKQILRAHGIVAGNENGADFRLDVLKRKTPSEIFRLL</sequence>
<dbReference type="Gene3D" id="3.60.15.10">
    <property type="entry name" value="Ribonuclease Z/Hydroxyacylglutathione hydrolase-like"/>
    <property type="match status" value="1"/>
</dbReference>
<keyword evidence="2" id="KW-0378">Hydrolase</keyword>
<dbReference type="SUPFAM" id="SSF56281">
    <property type="entry name" value="Metallo-hydrolase/oxidoreductase"/>
    <property type="match status" value="1"/>
</dbReference>
<accession>F9D550</accession>
<feature type="domain" description="Metallo-beta-lactamase" evidence="1">
    <location>
        <begin position="12"/>
        <end position="195"/>
    </location>
</feature>
<dbReference type="RefSeq" id="WP_005846653.1">
    <property type="nucleotide sequence ID" value="NC_019968.1"/>
</dbReference>
<name>F9D550_PREDD</name>
<dbReference type="eggNOG" id="COG1235">
    <property type="taxonomic scope" value="Bacteria"/>
</dbReference>
<protein>
    <submittedName>
        <fullName evidence="2">Metal-dependent hydrolase, beta-lactamase superfamily I</fullName>
    </submittedName>
    <submittedName>
        <fullName evidence="3">Metallo-beta-lactamase superfamily protein</fullName>
    </submittedName>
</protein>
<gene>
    <name evidence="2" type="ordered locus">Prede_1792</name>
    <name evidence="3" type="ORF">HMPREF9136_1978</name>
</gene>
<dbReference type="GO" id="GO:0016787">
    <property type="term" value="F:hydrolase activity"/>
    <property type="evidence" value="ECO:0007669"/>
    <property type="project" value="UniProtKB-KW"/>
</dbReference>
<reference evidence="3 4" key="1">
    <citation type="submission" date="2011-04" db="EMBL/GenBank/DDBJ databases">
        <authorList>
            <person name="Muzny D."/>
            <person name="Qin X."/>
            <person name="Deng J."/>
            <person name="Jiang H."/>
            <person name="Liu Y."/>
            <person name="Qu J."/>
            <person name="Song X.-Z."/>
            <person name="Zhang L."/>
            <person name="Thornton R."/>
            <person name="Coyle M."/>
            <person name="Francisco L."/>
            <person name="Jackson L."/>
            <person name="Javaid M."/>
            <person name="Korchina V."/>
            <person name="Kovar C."/>
            <person name="Mata R."/>
            <person name="Mathew T."/>
            <person name="Ngo R."/>
            <person name="Nguyen L."/>
            <person name="Nguyen N."/>
            <person name="Okwuonu G."/>
            <person name="Ongeri F."/>
            <person name="Pham C."/>
            <person name="Simmons D."/>
            <person name="Wilczek-Boney K."/>
            <person name="Hale W."/>
            <person name="Jakkamsetti A."/>
            <person name="Pham P."/>
            <person name="Ruth R."/>
            <person name="San Lucas F."/>
            <person name="Warren J."/>
            <person name="Zhang J."/>
            <person name="Zhao Z."/>
            <person name="Zhou C."/>
            <person name="Zhu D."/>
            <person name="Lee S."/>
            <person name="Bess C."/>
            <person name="Blankenburg K."/>
            <person name="Forbes L."/>
            <person name="Fu Q."/>
            <person name="Gubbala S."/>
            <person name="Hirani K."/>
            <person name="Jayaseelan J.C."/>
            <person name="Lara F."/>
            <person name="Munidasa M."/>
            <person name="Palculict T."/>
            <person name="Patil S."/>
            <person name="Pu L.-L."/>
            <person name="Saada N."/>
            <person name="Tang L."/>
            <person name="Weissenberger G."/>
            <person name="Zhu Y."/>
            <person name="Hemphill L."/>
            <person name="Shang Y."/>
            <person name="Youmans B."/>
            <person name="Ayvaz T."/>
            <person name="Ross M."/>
            <person name="Santibanez J."/>
            <person name="Aqrawi P."/>
            <person name="Gross S."/>
            <person name="Joshi V."/>
            <person name="Fowler G."/>
            <person name="Nazareth L."/>
            <person name="Reid J."/>
            <person name="Worley K."/>
            <person name="Petrosino J."/>
            <person name="Highlander S."/>
            <person name="Gibbs R."/>
        </authorList>
    </citation>
    <scope>NUCLEOTIDE SEQUENCE [LARGE SCALE GENOMIC DNA]</scope>
    <source>
        <strain evidence="3 4">DSM 3688</strain>
    </source>
</reference>
<dbReference type="OrthoDB" id="9781189at2"/>